<keyword evidence="4" id="KW-0812">Transmembrane</keyword>
<keyword evidence="4" id="KW-1133">Transmembrane helix</keyword>
<name>A0ABP1FZM5_9CHLO</name>
<feature type="region of interest" description="Disordered" evidence="3">
    <location>
        <begin position="937"/>
        <end position="1001"/>
    </location>
</feature>
<feature type="compositionally biased region" description="Polar residues" evidence="3">
    <location>
        <begin position="855"/>
        <end position="867"/>
    </location>
</feature>
<dbReference type="Gene3D" id="2.60.120.200">
    <property type="match status" value="2"/>
</dbReference>
<dbReference type="Proteomes" id="UP001497392">
    <property type="component" value="Unassembled WGS sequence"/>
</dbReference>
<evidence type="ECO:0000256" key="4">
    <source>
        <dbReference type="SAM" id="Phobius"/>
    </source>
</evidence>
<dbReference type="SUPFAM" id="SSF49899">
    <property type="entry name" value="Concanavalin A-like lectins/glucanases"/>
    <property type="match status" value="2"/>
</dbReference>
<feature type="compositionally biased region" description="Polar residues" evidence="3">
    <location>
        <begin position="830"/>
        <end position="839"/>
    </location>
</feature>
<dbReference type="SMART" id="SM00059">
    <property type="entry name" value="FN2"/>
    <property type="match status" value="1"/>
</dbReference>
<keyword evidence="2" id="KW-1015">Disulfide bond</keyword>
<feature type="domain" description="Fibronectin type-II" evidence="6">
    <location>
        <begin position="376"/>
        <end position="419"/>
    </location>
</feature>
<reference evidence="7 8" key="1">
    <citation type="submission" date="2024-06" db="EMBL/GenBank/DDBJ databases">
        <authorList>
            <person name="Kraege A."/>
            <person name="Thomma B."/>
        </authorList>
    </citation>
    <scope>NUCLEOTIDE SEQUENCE [LARGE SCALE GENOMIC DNA]</scope>
</reference>
<sequence length="1001" mass="104044">MTTMQSSRHLSWGLCLLLAGAVLVSGQSSTGTGKMYPPMLTADVPKPVAFFPLTEGYGDTVTSFPDMQYNGTLQGYMPWTNDEVFGTVLSCNRTLQNLIVLDPVDYASMGPFTVNLWERANATDQDGDLFEYIYSHSAYASRDEFAAVDAFHPNQIQIYLPENEHPAAGLVRTVVKDSTDLDTPAFLDSDGHYNDNSARTKINGNPANDGAWHMITLTTRTDGSAGFLVYVDGMLAASLPGTGPNAVNATTANPNLLLDGGRPIFLENGTIYLCGRSDGDGSRSFSGSVSHVGLWDTVLSKTQILNLYKTVVVDTASSFASPASSPAAAPRAAGPSSRIAAAPGGAAAAPAMQLPASSPGTSITTAASPLGAPQQMTLAGRPCQFPFYYRGVAQTSCVPYSSADSSAFCMDTDGRFGMCSPQPLSPYSTFQSWLDQWAGKGSLETANGMNGMQEVITCNVSSSTGDQSSACGSGYVCAPLPSADIRAAGNAAQSASAWGLAPAANPMQGAAMGVCASPDGVALPVGPTVPVPTAYFPLTNGSTYSWPVPEYWAYNTSSVQSKKTKFVQDSYFGTVVQCNATAGSSIAIEGVSWGRQGPFAMNIWVKQFSNNGNMFQYVISTRNRTLSNVTDDSIFYPNQVHVYLPGKDHPAHDTVRAIVKDDTDKFNGDSSRVWVDSDGVVGSNSERSTVRAPLLGGWHMVTISTMTSGSTGFGLYVDGIFTASLSSPQEFFQVDGGRAIYADGPITLCDRADRTPGRGFNGRLAQLAIYDAALTESNIALLYEAVTGQTPDYSKSPAAQAAAQPPASSPRTAAAPTQGVAASPKPSLTIAGSSPSPSDDISVFDLTGLPGDGSVPTSQASGSSSNPVPNPAIVKPPVDVSGTATDAHRVQTNGAAVGPSGGNLAPGAIAGIVVAAVAVLALVAGIVAVVVRKRRHGGSWHKAQLDGGPRPGGPPAPGAGNAAQTSFPETQQVPKRPSPDKLKLFTGPPSNTFQLQASSAL</sequence>
<dbReference type="InterPro" id="IPR013320">
    <property type="entry name" value="ConA-like_dom_sf"/>
</dbReference>
<accession>A0ABP1FZM5</accession>
<dbReference type="InterPro" id="IPR000562">
    <property type="entry name" value="FN_type2_dom"/>
</dbReference>
<feature type="region of interest" description="Disordered" evidence="3">
    <location>
        <begin position="320"/>
        <end position="340"/>
    </location>
</feature>
<dbReference type="Gene3D" id="2.10.10.10">
    <property type="entry name" value="Fibronectin, type II, collagen-binding"/>
    <property type="match status" value="1"/>
</dbReference>
<organism evidence="7 8">
    <name type="scientific">Coccomyxa viridis</name>
    <dbReference type="NCBI Taxonomy" id="1274662"/>
    <lineage>
        <taxon>Eukaryota</taxon>
        <taxon>Viridiplantae</taxon>
        <taxon>Chlorophyta</taxon>
        <taxon>core chlorophytes</taxon>
        <taxon>Trebouxiophyceae</taxon>
        <taxon>Trebouxiophyceae incertae sedis</taxon>
        <taxon>Coccomyxaceae</taxon>
        <taxon>Coccomyxa</taxon>
    </lineage>
</organism>
<evidence type="ECO:0000256" key="5">
    <source>
        <dbReference type="SAM" id="SignalP"/>
    </source>
</evidence>
<evidence type="ECO:0000256" key="2">
    <source>
        <dbReference type="ARBA" id="ARBA00023157"/>
    </source>
</evidence>
<feature type="compositionally biased region" description="Low complexity" evidence="3">
    <location>
        <begin position="796"/>
        <end position="818"/>
    </location>
</feature>
<dbReference type="SUPFAM" id="SSF57440">
    <property type="entry name" value="Kringle-like"/>
    <property type="match status" value="1"/>
</dbReference>
<evidence type="ECO:0000313" key="8">
    <source>
        <dbReference type="Proteomes" id="UP001497392"/>
    </source>
</evidence>
<evidence type="ECO:0000256" key="3">
    <source>
        <dbReference type="SAM" id="MobiDB-lite"/>
    </source>
</evidence>
<feature type="compositionally biased region" description="Polar residues" evidence="3">
    <location>
        <begin position="964"/>
        <end position="973"/>
    </location>
</feature>
<comment type="caution">
    <text evidence="7">The sequence shown here is derived from an EMBL/GenBank/DDBJ whole genome shotgun (WGS) entry which is preliminary data.</text>
</comment>
<feature type="compositionally biased region" description="Polar residues" evidence="3">
    <location>
        <begin position="988"/>
        <end position="1001"/>
    </location>
</feature>
<dbReference type="InterPro" id="IPR036943">
    <property type="entry name" value="FN_type2_sf"/>
</dbReference>
<protein>
    <submittedName>
        <fullName evidence="7">G6192 protein</fullName>
    </submittedName>
</protein>
<keyword evidence="8" id="KW-1185">Reference proteome</keyword>
<gene>
    <name evidence="7" type="primary">g6192</name>
    <name evidence="7" type="ORF">VP750_LOCUS5307</name>
</gene>
<keyword evidence="1" id="KW-0677">Repeat</keyword>
<feature type="region of interest" description="Disordered" evidence="3">
    <location>
        <begin position="792"/>
        <end position="880"/>
    </location>
</feature>
<feature type="chain" id="PRO_5046026367" evidence="5">
    <location>
        <begin position="27"/>
        <end position="1001"/>
    </location>
</feature>
<evidence type="ECO:0000313" key="7">
    <source>
        <dbReference type="EMBL" id="CAL5223648.1"/>
    </source>
</evidence>
<dbReference type="Pfam" id="PF13385">
    <property type="entry name" value="Laminin_G_3"/>
    <property type="match status" value="1"/>
</dbReference>
<dbReference type="InterPro" id="IPR013806">
    <property type="entry name" value="Kringle-like"/>
</dbReference>
<feature type="transmembrane region" description="Helical" evidence="4">
    <location>
        <begin position="908"/>
        <end position="931"/>
    </location>
</feature>
<keyword evidence="5" id="KW-0732">Signal</keyword>
<keyword evidence="4" id="KW-0472">Membrane</keyword>
<proteinExistence type="predicted"/>
<evidence type="ECO:0000256" key="1">
    <source>
        <dbReference type="ARBA" id="ARBA00022737"/>
    </source>
</evidence>
<feature type="signal peptide" evidence="5">
    <location>
        <begin position="1"/>
        <end position="26"/>
    </location>
</feature>
<dbReference type="EMBL" id="CAXHTA020000009">
    <property type="protein sequence ID" value="CAL5223648.1"/>
    <property type="molecule type" value="Genomic_DNA"/>
</dbReference>
<evidence type="ECO:0000259" key="6">
    <source>
        <dbReference type="SMART" id="SM00059"/>
    </source>
</evidence>